<dbReference type="KEGG" id="upi:EJG51_017365"/>
<proteinExistence type="predicted"/>
<keyword evidence="2" id="KW-1185">Reference proteome</keyword>
<accession>A0A6M4A7E7</accession>
<sequence>MKAEQREKENLALKELNLLQQSEMDRVNLSNTTLVAICSSARTGTYVGSADDLAIAQT</sequence>
<protein>
    <submittedName>
        <fullName evidence="1">Uncharacterized protein</fullName>
    </submittedName>
</protein>
<dbReference type="AlphaFoldDB" id="A0A6M4A7E7"/>
<dbReference type="EMBL" id="CP051152">
    <property type="protein sequence ID" value="QJQ07292.1"/>
    <property type="molecule type" value="Genomic_DNA"/>
</dbReference>
<organism evidence="1 2">
    <name type="scientific">Undibacterium piscinae</name>
    <dbReference type="NCBI Taxonomy" id="2495591"/>
    <lineage>
        <taxon>Bacteria</taxon>
        <taxon>Pseudomonadati</taxon>
        <taxon>Pseudomonadota</taxon>
        <taxon>Betaproteobacteria</taxon>
        <taxon>Burkholderiales</taxon>
        <taxon>Oxalobacteraceae</taxon>
        <taxon>Undibacterium</taxon>
    </lineage>
</organism>
<evidence type="ECO:0000313" key="2">
    <source>
        <dbReference type="Proteomes" id="UP000274350"/>
    </source>
</evidence>
<dbReference type="Proteomes" id="UP000274350">
    <property type="component" value="Chromosome"/>
</dbReference>
<name>A0A6M4A7E7_9BURK</name>
<gene>
    <name evidence="1" type="ORF">EJG51_017365</name>
</gene>
<reference evidence="1 2" key="1">
    <citation type="journal article" date="2019" name="Int. J. Syst. Evol. Microbiol.">
        <title>Undibacterium piscinae sp. nov., isolated from Korean shiner intestine.</title>
        <authorList>
            <person name="Lee S.Y."/>
            <person name="Kang W."/>
            <person name="Kim P.S."/>
            <person name="Kim H.S."/>
            <person name="Sung H."/>
            <person name="Shin N.R."/>
            <person name="Whon T.W."/>
            <person name="Yun J.H."/>
            <person name="Lee J.Y."/>
            <person name="Lee J.Y."/>
            <person name="Jung M.J."/>
            <person name="Jeong Y.S."/>
            <person name="Tak E.J."/>
            <person name="Han J.E."/>
            <person name="Hyun D.W."/>
            <person name="Kang M.S."/>
            <person name="Lee K.E."/>
            <person name="Lee B.H."/>
            <person name="Bae J.W."/>
        </authorList>
    </citation>
    <scope>NUCLEOTIDE SEQUENCE [LARGE SCALE GENOMIC DNA]</scope>
    <source>
        <strain evidence="1 2">S11R28</strain>
    </source>
</reference>
<evidence type="ECO:0000313" key="1">
    <source>
        <dbReference type="EMBL" id="QJQ07292.1"/>
    </source>
</evidence>